<evidence type="ECO:0000256" key="5">
    <source>
        <dbReference type="ARBA" id="ARBA00023242"/>
    </source>
</evidence>
<comment type="subcellular location">
    <subcellularLocation>
        <location evidence="1">Nucleus</location>
    </subcellularLocation>
</comment>
<dbReference type="InterPro" id="IPR015300">
    <property type="entry name" value="DNA-bd_pseudobarrel_sf"/>
</dbReference>
<evidence type="ECO:0000256" key="4">
    <source>
        <dbReference type="ARBA" id="ARBA00023163"/>
    </source>
</evidence>
<gene>
    <name evidence="7" type="ORF">TSUD_239990</name>
</gene>
<dbReference type="SUPFAM" id="SSF101936">
    <property type="entry name" value="DNA-binding pseudobarrel domain"/>
    <property type="match status" value="2"/>
</dbReference>
<sequence length="225" mass="25722">MLPQMFSSDFGDEIYRFVTLIDSRQNQFKIMVEKVNNNVYFTRGWASIRDFYNIRIGAWLSLMYTGLGQFGLSLHTRFQQLITPPVCDPPMRFVLDKSCVPKNFVGGLPSSIERLSYSHQDSFFHFVHEKALTYYDVSTGLLTLPYDGFGEFVFEEAATSIRLVDECGNLWTCDLTLLTFPCKHFKIGGDWSRMVSTRRLSIGVSVKIGAPAGDHNESIYFMLTL</sequence>
<dbReference type="AlphaFoldDB" id="A0A2Z6NSE3"/>
<dbReference type="InterPro" id="IPR003340">
    <property type="entry name" value="B3_DNA-bd"/>
</dbReference>
<organism evidence="7 8">
    <name type="scientific">Trifolium subterraneum</name>
    <name type="common">Subterranean clover</name>
    <dbReference type="NCBI Taxonomy" id="3900"/>
    <lineage>
        <taxon>Eukaryota</taxon>
        <taxon>Viridiplantae</taxon>
        <taxon>Streptophyta</taxon>
        <taxon>Embryophyta</taxon>
        <taxon>Tracheophyta</taxon>
        <taxon>Spermatophyta</taxon>
        <taxon>Magnoliopsida</taxon>
        <taxon>eudicotyledons</taxon>
        <taxon>Gunneridae</taxon>
        <taxon>Pentapetalae</taxon>
        <taxon>rosids</taxon>
        <taxon>fabids</taxon>
        <taxon>Fabales</taxon>
        <taxon>Fabaceae</taxon>
        <taxon>Papilionoideae</taxon>
        <taxon>50 kb inversion clade</taxon>
        <taxon>NPAAA clade</taxon>
        <taxon>Hologalegina</taxon>
        <taxon>IRL clade</taxon>
        <taxon>Trifolieae</taxon>
        <taxon>Trifolium</taxon>
    </lineage>
</organism>
<keyword evidence="2" id="KW-0805">Transcription regulation</keyword>
<dbReference type="EMBL" id="DF974277">
    <property type="protein sequence ID" value="GAU47041.1"/>
    <property type="molecule type" value="Genomic_DNA"/>
</dbReference>
<keyword evidence="8" id="KW-1185">Reference proteome</keyword>
<evidence type="ECO:0000313" key="8">
    <source>
        <dbReference type="Proteomes" id="UP000242715"/>
    </source>
</evidence>
<dbReference type="OrthoDB" id="1445224at2759"/>
<reference evidence="8" key="1">
    <citation type="journal article" date="2017" name="Front. Plant Sci.">
        <title>Climate Clever Clovers: New Paradigm to Reduce the Environmental Footprint of Ruminants by Breeding Low Methanogenic Forages Utilizing Haplotype Variation.</title>
        <authorList>
            <person name="Kaur P."/>
            <person name="Appels R."/>
            <person name="Bayer P.E."/>
            <person name="Keeble-Gagnere G."/>
            <person name="Wang J."/>
            <person name="Hirakawa H."/>
            <person name="Shirasawa K."/>
            <person name="Vercoe P."/>
            <person name="Stefanova K."/>
            <person name="Durmic Z."/>
            <person name="Nichols P."/>
            <person name="Revell C."/>
            <person name="Isobe S.N."/>
            <person name="Edwards D."/>
            <person name="Erskine W."/>
        </authorList>
    </citation>
    <scope>NUCLEOTIDE SEQUENCE [LARGE SCALE GENOMIC DNA]</scope>
    <source>
        <strain evidence="8">cv. Daliak</strain>
    </source>
</reference>
<dbReference type="Gene3D" id="2.40.330.10">
    <property type="entry name" value="DNA-binding pseudobarrel domain"/>
    <property type="match status" value="1"/>
</dbReference>
<evidence type="ECO:0000256" key="2">
    <source>
        <dbReference type="ARBA" id="ARBA00023015"/>
    </source>
</evidence>
<keyword evidence="4" id="KW-0804">Transcription</keyword>
<name>A0A2Z6NSE3_TRISU</name>
<keyword evidence="3" id="KW-0238">DNA-binding</keyword>
<dbReference type="Proteomes" id="UP000242715">
    <property type="component" value="Unassembled WGS sequence"/>
</dbReference>
<evidence type="ECO:0000313" key="7">
    <source>
        <dbReference type="EMBL" id="GAU47041.1"/>
    </source>
</evidence>
<feature type="domain" description="TF-B3" evidence="6">
    <location>
        <begin position="1"/>
        <end position="78"/>
    </location>
</feature>
<proteinExistence type="predicted"/>
<dbReference type="GO" id="GO:0005634">
    <property type="term" value="C:nucleus"/>
    <property type="evidence" value="ECO:0007669"/>
    <property type="project" value="UniProtKB-SubCell"/>
</dbReference>
<accession>A0A2Z6NSE3</accession>
<evidence type="ECO:0000256" key="3">
    <source>
        <dbReference type="ARBA" id="ARBA00023125"/>
    </source>
</evidence>
<dbReference type="PROSITE" id="PS50863">
    <property type="entry name" value="B3"/>
    <property type="match status" value="1"/>
</dbReference>
<evidence type="ECO:0000259" key="6">
    <source>
        <dbReference type="PROSITE" id="PS50863"/>
    </source>
</evidence>
<evidence type="ECO:0000256" key="1">
    <source>
        <dbReference type="ARBA" id="ARBA00004123"/>
    </source>
</evidence>
<protein>
    <recommendedName>
        <fullName evidence="6">TF-B3 domain-containing protein</fullName>
    </recommendedName>
</protein>
<dbReference type="GO" id="GO:0003677">
    <property type="term" value="F:DNA binding"/>
    <property type="evidence" value="ECO:0007669"/>
    <property type="project" value="UniProtKB-KW"/>
</dbReference>
<keyword evidence="5" id="KW-0539">Nucleus</keyword>